<reference evidence="4 5" key="1">
    <citation type="submission" date="2024-09" db="EMBL/GenBank/DDBJ databases">
        <authorList>
            <person name="Sun Q."/>
            <person name="Mori K."/>
        </authorList>
    </citation>
    <scope>NUCLEOTIDE SEQUENCE [LARGE SCALE GENOMIC DNA]</scope>
    <source>
        <strain evidence="4 5">TBRC 4938</strain>
    </source>
</reference>
<dbReference type="InterPro" id="IPR000182">
    <property type="entry name" value="GNAT_dom"/>
</dbReference>
<sequence length="205" mass="23143">MTTENPSLPSGYSAVPPGKIANVETRLEMFVRPPLKTSLAADASLSLERWRSVDVPAYRTLFRTVGERWMWTSRLVMADEELAAILGDPRIEIFRLMDGDRAIGLLELDFREEGECELTFFGLVADAIGKGAGRFLMDNAVAIAWSRPIRRFWVHTCSFDHPFAVQFYQRSGFRPYALLVEVSDDPRLTGLMPREASPHVPLIEP</sequence>
<comment type="caution">
    <text evidence="4">The sequence shown here is derived from an EMBL/GenBank/DDBJ whole genome shotgun (WGS) entry which is preliminary data.</text>
</comment>
<dbReference type="PANTHER" id="PTHR43800:SF1">
    <property type="entry name" value="PEPTIDYL-LYSINE N-ACETYLTRANSFERASE YJAB"/>
    <property type="match status" value="1"/>
</dbReference>
<keyword evidence="2 4" id="KW-0012">Acyltransferase</keyword>
<dbReference type="Pfam" id="PF00583">
    <property type="entry name" value="Acetyltransf_1"/>
    <property type="match status" value="1"/>
</dbReference>
<dbReference type="RefSeq" id="WP_377263446.1">
    <property type="nucleotide sequence ID" value="NZ_JBHMAA010000020.1"/>
</dbReference>
<dbReference type="PANTHER" id="PTHR43800">
    <property type="entry name" value="PEPTIDYL-LYSINE N-ACETYLTRANSFERASE YJAB"/>
    <property type="match status" value="1"/>
</dbReference>
<dbReference type="PROSITE" id="PS51186">
    <property type="entry name" value="GNAT"/>
    <property type="match status" value="1"/>
</dbReference>
<protein>
    <submittedName>
        <fullName evidence="4">GNAT family N-acetyltransferase</fullName>
        <ecNumber evidence="4">2.3.1.-</ecNumber>
    </submittedName>
</protein>
<organism evidence="4 5">
    <name type="scientific">Rhizobium puerariae</name>
    <dbReference type="NCBI Taxonomy" id="1585791"/>
    <lineage>
        <taxon>Bacteria</taxon>
        <taxon>Pseudomonadati</taxon>
        <taxon>Pseudomonadota</taxon>
        <taxon>Alphaproteobacteria</taxon>
        <taxon>Hyphomicrobiales</taxon>
        <taxon>Rhizobiaceae</taxon>
        <taxon>Rhizobium/Agrobacterium group</taxon>
        <taxon>Rhizobium</taxon>
    </lineage>
</organism>
<dbReference type="SUPFAM" id="SSF55729">
    <property type="entry name" value="Acyl-CoA N-acyltransferases (Nat)"/>
    <property type="match status" value="1"/>
</dbReference>
<dbReference type="Gene3D" id="3.40.630.30">
    <property type="match status" value="1"/>
</dbReference>
<dbReference type="Proteomes" id="UP001589692">
    <property type="component" value="Unassembled WGS sequence"/>
</dbReference>
<dbReference type="EMBL" id="JBHMAA010000020">
    <property type="protein sequence ID" value="MFB9950767.1"/>
    <property type="molecule type" value="Genomic_DNA"/>
</dbReference>
<name>A0ABV6ALK8_9HYPH</name>
<evidence type="ECO:0000256" key="1">
    <source>
        <dbReference type="ARBA" id="ARBA00022679"/>
    </source>
</evidence>
<evidence type="ECO:0000256" key="2">
    <source>
        <dbReference type="ARBA" id="ARBA00023315"/>
    </source>
</evidence>
<accession>A0ABV6ALK8</accession>
<gene>
    <name evidence="4" type="ORF">ACFFP0_18095</name>
</gene>
<evidence type="ECO:0000259" key="3">
    <source>
        <dbReference type="PROSITE" id="PS51186"/>
    </source>
</evidence>
<keyword evidence="1 4" id="KW-0808">Transferase</keyword>
<evidence type="ECO:0000313" key="5">
    <source>
        <dbReference type="Proteomes" id="UP001589692"/>
    </source>
</evidence>
<dbReference type="EC" id="2.3.1.-" evidence="4"/>
<evidence type="ECO:0000313" key="4">
    <source>
        <dbReference type="EMBL" id="MFB9950767.1"/>
    </source>
</evidence>
<proteinExistence type="predicted"/>
<dbReference type="InterPro" id="IPR016181">
    <property type="entry name" value="Acyl_CoA_acyltransferase"/>
</dbReference>
<dbReference type="CDD" id="cd04301">
    <property type="entry name" value="NAT_SF"/>
    <property type="match status" value="1"/>
</dbReference>
<keyword evidence="5" id="KW-1185">Reference proteome</keyword>
<feature type="domain" description="N-acetyltransferase" evidence="3">
    <location>
        <begin position="45"/>
        <end position="205"/>
    </location>
</feature>
<dbReference type="GO" id="GO:0016746">
    <property type="term" value="F:acyltransferase activity"/>
    <property type="evidence" value="ECO:0007669"/>
    <property type="project" value="UniProtKB-KW"/>
</dbReference>